<name>A0A081FYR7_9GAMM</name>
<dbReference type="eggNOG" id="ENOG5032SB6">
    <property type="taxonomic scope" value="Bacteria"/>
</dbReference>
<reference evidence="1 2" key="1">
    <citation type="submission" date="2014-04" db="EMBL/GenBank/DDBJ databases">
        <title>Marinobacterium kochiensis sp. nov., isolated from sediment sample collected from Kochi backwaters in Kerala, India.</title>
        <authorList>
            <person name="Singh A."/>
            <person name="Pinnaka A.K."/>
        </authorList>
    </citation>
    <scope>NUCLEOTIDE SEQUENCE [LARGE SCALE GENOMIC DNA]</scope>
    <source>
        <strain evidence="1 2">AK27</strain>
    </source>
</reference>
<dbReference type="SUPFAM" id="SSF55961">
    <property type="entry name" value="Bet v1-like"/>
    <property type="match status" value="1"/>
</dbReference>
<dbReference type="EMBL" id="JMQN01000030">
    <property type="protein sequence ID" value="KEA63672.1"/>
    <property type="molecule type" value="Genomic_DNA"/>
</dbReference>
<evidence type="ECO:0000313" key="2">
    <source>
        <dbReference type="Proteomes" id="UP000028252"/>
    </source>
</evidence>
<proteinExistence type="predicted"/>
<dbReference type="PATRIC" id="fig|1232683.4.peg.2087"/>
<dbReference type="AlphaFoldDB" id="A0A081FYR7"/>
<dbReference type="STRING" id="1232683.ADIMK_2128"/>
<dbReference type="Gene3D" id="3.30.530.20">
    <property type="match status" value="1"/>
</dbReference>
<dbReference type="Proteomes" id="UP000028252">
    <property type="component" value="Unassembled WGS sequence"/>
</dbReference>
<evidence type="ECO:0000313" key="1">
    <source>
        <dbReference type="EMBL" id="KEA63672.1"/>
    </source>
</evidence>
<accession>A0A081FYR7</accession>
<evidence type="ECO:0008006" key="3">
    <source>
        <dbReference type="Google" id="ProtNLM"/>
    </source>
</evidence>
<gene>
    <name evidence="1" type="ORF">ADIMK_2128</name>
</gene>
<protein>
    <recommendedName>
        <fullName evidence="3">START domain-containing protein</fullName>
    </recommendedName>
</protein>
<sequence>MLLIVLLMSARYGYAQPWQHWKTQQQISVDYRTLEPSGLTEIRADTTLTTTLSAFINLLRDTEKADTWIDRVKSVDEVIRYSETDSLVETHIKGFFMVQERWVLTRSTISQDAQQRLTLEVANDYRPSLRKPGIQVKYLKATWTLTPLTDGRVHIRYQGVIDPAGKIPRWIVRDQSLQSTLNTFVGLRSRLQRPEYQRRTLPFIVEPEK</sequence>
<keyword evidence="2" id="KW-1185">Reference proteome</keyword>
<dbReference type="InterPro" id="IPR023393">
    <property type="entry name" value="START-like_dom_sf"/>
</dbReference>
<comment type="caution">
    <text evidence="1">The sequence shown here is derived from an EMBL/GenBank/DDBJ whole genome shotgun (WGS) entry which is preliminary data.</text>
</comment>
<organism evidence="1 2">
    <name type="scientific">Marinobacterium lacunae</name>
    <dbReference type="NCBI Taxonomy" id="1232683"/>
    <lineage>
        <taxon>Bacteria</taxon>
        <taxon>Pseudomonadati</taxon>
        <taxon>Pseudomonadota</taxon>
        <taxon>Gammaproteobacteria</taxon>
        <taxon>Oceanospirillales</taxon>
        <taxon>Oceanospirillaceae</taxon>
        <taxon>Marinobacterium</taxon>
    </lineage>
</organism>